<reference evidence="2" key="1">
    <citation type="journal article" date="2022" name="bioRxiv">
        <title>Sequencing and chromosome-scale assembly of the giantPleurodeles waltlgenome.</title>
        <authorList>
            <person name="Brown T."/>
            <person name="Elewa A."/>
            <person name="Iarovenko S."/>
            <person name="Subramanian E."/>
            <person name="Araus A.J."/>
            <person name="Petzold A."/>
            <person name="Susuki M."/>
            <person name="Suzuki K.-i.T."/>
            <person name="Hayashi T."/>
            <person name="Toyoda A."/>
            <person name="Oliveira C."/>
            <person name="Osipova E."/>
            <person name="Leigh N.D."/>
            <person name="Simon A."/>
            <person name="Yun M.H."/>
        </authorList>
    </citation>
    <scope>NUCLEOTIDE SEQUENCE</scope>
    <source>
        <strain evidence="2">20211129_DDA</strain>
        <tissue evidence="2">Liver</tissue>
    </source>
</reference>
<sequence>MVCIAVVPGGLIRLMNPAVSVVSLVVGSLRDVFEDGMDLMVAGSLDAGNTEEVSDEELTTHADAGVRSKPMSNEP</sequence>
<gene>
    <name evidence="2" type="ORF">NDU88_007176</name>
</gene>
<feature type="region of interest" description="Disordered" evidence="1">
    <location>
        <begin position="48"/>
        <end position="75"/>
    </location>
</feature>
<dbReference type="AlphaFoldDB" id="A0AAV7LRA6"/>
<name>A0AAV7LRA6_PLEWA</name>
<evidence type="ECO:0000256" key="1">
    <source>
        <dbReference type="SAM" id="MobiDB-lite"/>
    </source>
</evidence>
<protein>
    <submittedName>
        <fullName evidence="2">Uncharacterized protein</fullName>
    </submittedName>
</protein>
<dbReference type="EMBL" id="JANPWB010000015">
    <property type="protein sequence ID" value="KAJ1094092.1"/>
    <property type="molecule type" value="Genomic_DNA"/>
</dbReference>
<organism evidence="2 3">
    <name type="scientific">Pleurodeles waltl</name>
    <name type="common">Iberian ribbed newt</name>
    <dbReference type="NCBI Taxonomy" id="8319"/>
    <lineage>
        <taxon>Eukaryota</taxon>
        <taxon>Metazoa</taxon>
        <taxon>Chordata</taxon>
        <taxon>Craniata</taxon>
        <taxon>Vertebrata</taxon>
        <taxon>Euteleostomi</taxon>
        <taxon>Amphibia</taxon>
        <taxon>Batrachia</taxon>
        <taxon>Caudata</taxon>
        <taxon>Salamandroidea</taxon>
        <taxon>Salamandridae</taxon>
        <taxon>Pleurodelinae</taxon>
        <taxon>Pleurodeles</taxon>
    </lineage>
</organism>
<dbReference type="Proteomes" id="UP001066276">
    <property type="component" value="Chromosome 11"/>
</dbReference>
<keyword evidence="3" id="KW-1185">Reference proteome</keyword>
<comment type="caution">
    <text evidence="2">The sequence shown here is derived from an EMBL/GenBank/DDBJ whole genome shotgun (WGS) entry which is preliminary data.</text>
</comment>
<evidence type="ECO:0000313" key="3">
    <source>
        <dbReference type="Proteomes" id="UP001066276"/>
    </source>
</evidence>
<proteinExistence type="predicted"/>
<evidence type="ECO:0000313" key="2">
    <source>
        <dbReference type="EMBL" id="KAJ1094092.1"/>
    </source>
</evidence>
<accession>A0AAV7LRA6</accession>